<dbReference type="Pfam" id="PF13683">
    <property type="entry name" value="rve_3"/>
    <property type="match status" value="1"/>
</dbReference>
<dbReference type="Proteomes" id="UP000809587">
    <property type="component" value="Unassembled WGS sequence"/>
</dbReference>
<evidence type="ECO:0000313" key="2">
    <source>
        <dbReference type="EMBL" id="MBM7086823.1"/>
    </source>
</evidence>
<sequence length="68" mass="7823">MAEASFATLKRELDADHRTWATEADARRDAFRWIALYNHRHRHSALGYLSPANYEQSLTPTTLHQIAA</sequence>
<reference evidence="2 3" key="1">
    <citation type="submission" date="2021-02" db="EMBL/GenBank/DDBJ databases">
        <authorList>
            <person name="Lee D.-H."/>
        </authorList>
    </citation>
    <scope>NUCLEOTIDE SEQUENCE [LARGE SCALE GENOMIC DNA]</scope>
    <source>
        <strain evidence="2 3">MMS20-R2-29</strain>
    </source>
</reference>
<accession>A0ABS2JLX0</accession>
<evidence type="ECO:0000313" key="3">
    <source>
        <dbReference type="Proteomes" id="UP000809587"/>
    </source>
</evidence>
<dbReference type="RefSeq" id="WP_204962044.1">
    <property type="nucleotide sequence ID" value="NZ_JAFEUO010000014.1"/>
</dbReference>
<dbReference type="InterPro" id="IPR001584">
    <property type="entry name" value="Integrase_cat-core"/>
</dbReference>
<proteinExistence type="predicted"/>
<gene>
    <name evidence="2" type="ORF">JQN84_30295</name>
</gene>
<comment type="caution">
    <text evidence="2">The sequence shown here is derived from an EMBL/GenBank/DDBJ whole genome shotgun (WGS) entry which is preliminary data.</text>
</comment>
<protein>
    <submittedName>
        <fullName evidence="2">Transposase</fullName>
    </submittedName>
</protein>
<name>A0ABS2JLX0_9ACTN</name>
<dbReference type="SUPFAM" id="SSF53098">
    <property type="entry name" value="Ribonuclease H-like"/>
    <property type="match status" value="1"/>
</dbReference>
<evidence type="ECO:0000259" key="1">
    <source>
        <dbReference type="Pfam" id="PF13683"/>
    </source>
</evidence>
<feature type="domain" description="Integrase catalytic" evidence="1">
    <location>
        <begin position="2"/>
        <end position="51"/>
    </location>
</feature>
<dbReference type="InterPro" id="IPR012337">
    <property type="entry name" value="RNaseH-like_sf"/>
</dbReference>
<keyword evidence="3" id="KW-1185">Reference proteome</keyword>
<organism evidence="2 3">
    <name type="scientific">Micromonospora humidisoli</name>
    <dbReference type="NCBI Taxonomy" id="2807622"/>
    <lineage>
        <taxon>Bacteria</taxon>
        <taxon>Bacillati</taxon>
        <taxon>Actinomycetota</taxon>
        <taxon>Actinomycetes</taxon>
        <taxon>Micromonosporales</taxon>
        <taxon>Micromonosporaceae</taxon>
        <taxon>Micromonospora</taxon>
    </lineage>
</organism>
<dbReference type="EMBL" id="JAFEUO010000014">
    <property type="protein sequence ID" value="MBM7086823.1"/>
    <property type="molecule type" value="Genomic_DNA"/>
</dbReference>